<evidence type="ECO:0008006" key="3">
    <source>
        <dbReference type="Google" id="ProtNLM"/>
    </source>
</evidence>
<dbReference type="SUPFAM" id="SSF53187">
    <property type="entry name" value="Zn-dependent exopeptidases"/>
    <property type="match status" value="1"/>
</dbReference>
<keyword evidence="2" id="KW-1185">Reference proteome</keyword>
<dbReference type="AlphaFoldDB" id="A0A4R8DQL3"/>
<proteinExistence type="predicted"/>
<comment type="caution">
    <text evidence="1">The sequence shown here is derived from an EMBL/GenBank/DDBJ whole genome shotgun (WGS) entry which is preliminary data.</text>
</comment>
<sequence length="398" mass="43143">MKNIIFWGACLLSCPGFAQKLKRADRDIATELSLYGQNLRPDSGLEDKTPPACTFMSTELARSGLTANGDAGGFLQVVHIDEGREIASRCSLSLDGKTAVPGTDFFPLVGSPDTHTGGSTGISLNEKGLPWIYDLRYDLEGGKGDPAFDIHKILMAKASEAKARGATALLLYNSSSLPDGFRFDAKDKHSSYVLPVVYINKRLSAKVFKDPTAYVDVDLTVATDEKAYNLYNVEAYVDNGADKTVVLEAAYDTTAGAAALLALARLVKHAGWRKHNYLVLAYTGGRQEEAMNAYFANHPGLQKEKVDYVVDVDGLASPDPGQPELTVRVWRGRDIWKKAFSGARETYLRVVYQDVPGDTLGIPGVIVFSTGKPGAPGYDGEALALRYIFNSLASVEKK</sequence>
<dbReference type="OrthoDB" id="1521787at2"/>
<dbReference type="RefSeq" id="WP_133990611.1">
    <property type="nucleotide sequence ID" value="NZ_SODV01000001.1"/>
</dbReference>
<name>A0A4R8DQL3_9BACT</name>
<accession>A0A4R8DQL3</accession>
<gene>
    <name evidence="1" type="ORF">EDB95_0704</name>
</gene>
<dbReference type="Gene3D" id="3.40.630.10">
    <property type="entry name" value="Zn peptidases"/>
    <property type="match status" value="1"/>
</dbReference>
<evidence type="ECO:0000313" key="2">
    <source>
        <dbReference type="Proteomes" id="UP000294498"/>
    </source>
</evidence>
<evidence type="ECO:0000313" key="1">
    <source>
        <dbReference type="EMBL" id="TDW99694.1"/>
    </source>
</evidence>
<dbReference type="Proteomes" id="UP000294498">
    <property type="component" value="Unassembled WGS sequence"/>
</dbReference>
<protein>
    <recommendedName>
        <fullName evidence="3">M28 family peptidase</fullName>
    </recommendedName>
</protein>
<dbReference type="EMBL" id="SODV01000001">
    <property type="protein sequence ID" value="TDW99694.1"/>
    <property type="molecule type" value="Genomic_DNA"/>
</dbReference>
<reference evidence="1 2" key="1">
    <citation type="submission" date="2019-03" db="EMBL/GenBank/DDBJ databases">
        <title>Genomic Encyclopedia of Type Strains, Phase IV (KMG-IV): sequencing the most valuable type-strain genomes for metagenomic binning, comparative biology and taxonomic classification.</title>
        <authorList>
            <person name="Goeker M."/>
        </authorList>
    </citation>
    <scope>NUCLEOTIDE SEQUENCE [LARGE SCALE GENOMIC DNA]</scope>
    <source>
        <strain evidence="1 2">DSM 100059</strain>
    </source>
</reference>
<organism evidence="1 2">
    <name type="scientific">Dinghuibacter silviterrae</name>
    <dbReference type="NCBI Taxonomy" id="1539049"/>
    <lineage>
        <taxon>Bacteria</taxon>
        <taxon>Pseudomonadati</taxon>
        <taxon>Bacteroidota</taxon>
        <taxon>Chitinophagia</taxon>
        <taxon>Chitinophagales</taxon>
        <taxon>Chitinophagaceae</taxon>
        <taxon>Dinghuibacter</taxon>
    </lineage>
</organism>